<feature type="region of interest" description="Disordered" evidence="1">
    <location>
        <begin position="1"/>
        <end position="117"/>
    </location>
</feature>
<feature type="compositionally biased region" description="Low complexity" evidence="1">
    <location>
        <begin position="1226"/>
        <end position="1248"/>
    </location>
</feature>
<feature type="compositionally biased region" description="Polar residues" evidence="1">
    <location>
        <begin position="481"/>
        <end position="500"/>
    </location>
</feature>
<organism evidence="2 3">
    <name type="scientific">Armillaria gallica</name>
    <name type="common">Bulbous honey fungus</name>
    <name type="synonym">Armillaria bulbosa</name>
    <dbReference type="NCBI Taxonomy" id="47427"/>
    <lineage>
        <taxon>Eukaryota</taxon>
        <taxon>Fungi</taxon>
        <taxon>Dikarya</taxon>
        <taxon>Basidiomycota</taxon>
        <taxon>Agaricomycotina</taxon>
        <taxon>Agaricomycetes</taxon>
        <taxon>Agaricomycetidae</taxon>
        <taxon>Agaricales</taxon>
        <taxon>Marasmiineae</taxon>
        <taxon>Physalacriaceae</taxon>
        <taxon>Armillaria</taxon>
    </lineage>
</organism>
<feature type="compositionally biased region" description="Basic and acidic residues" evidence="1">
    <location>
        <begin position="1"/>
        <end position="14"/>
    </location>
</feature>
<reference evidence="3" key="1">
    <citation type="journal article" date="2017" name="Nat. Ecol. Evol.">
        <title>Genome expansion and lineage-specific genetic innovations in the forest pathogenic fungi Armillaria.</title>
        <authorList>
            <person name="Sipos G."/>
            <person name="Prasanna A.N."/>
            <person name="Walter M.C."/>
            <person name="O'Connor E."/>
            <person name="Balint B."/>
            <person name="Krizsan K."/>
            <person name="Kiss B."/>
            <person name="Hess J."/>
            <person name="Varga T."/>
            <person name="Slot J."/>
            <person name="Riley R."/>
            <person name="Boka B."/>
            <person name="Rigling D."/>
            <person name="Barry K."/>
            <person name="Lee J."/>
            <person name="Mihaltcheva S."/>
            <person name="LaButti K."/>
            <person name="Lipzen A."/>
            <person name="Waldron R."/>
            <person name="Moloney N.M."/>
            <person name="Sperisen C."/>
            <person name="Kredics L."/>
            <person name="Vagvoelgyi C."/>
            <person name="Patrignani A."/>
            <person name="Fitzpatrick D."/>
            <person name="Nagy I."/>
            <person name="Doyle S."/>
            <person name="Anderson J.B."/>
            <person name="Grigoriev I.V."/>
            <person name="Gueldener U."/>
            <person name="Muensterkoetter M."/>
            <person name="Nagy L.G."/>
        </authorList>
    </citation>
    <scope>NUCLEOTIDE SEQUENCE [LARGE SCALE GENOMIC DNA]</scope>
    <source>
        <strain evidence="3">Ar21-2</strain>
    </source>
</reference>
<feature type="compositionally biased region" description="Low complexity" evidence="1">
    <location>
        <begin position="856"/>
        <end position="869"/>
    </location>
</feature>
<feature type="compositionally biased region" description="Polar residues" evidence="1">
    <location>
        <begin position="941"/>
        <end position="950"/>
    </location>
</feature>
<feature type="region of interest" description="Disordered" evidence="1">
    <location>
        <begin position="134"/>
        <end position="352"/>
    </location>
</feature>
<feature type="compositionally biased region" description="Polar residues" evidence="1">
    <location>
        <begin position="870"/>
        <end position="886"/>
    </location>
</feature>
<feature type="compositionally biased region" description="Low complexity" evidence="1">
    <location>
        <begin position="1173"/>
        <end position="1190"/>
    </location>
</feature>
<feature type="compositionally biased region" description="Acidic residues" evidence="1">
    <location>
        <begin position="307"/>
        <end position="320"/>
    </location>
</feature>
<feature type="compositionally biased region" description="Low complexity" evidence="1">
    <location>
        <begin position="1013"/>
        <end position="1028"/>
    </location>
</feature>
<feature type="compositionally biased region" description="Low complexity" evidence="1">
    <location>
        <begin position="1105"/>
        <end position="1116"/>
    </location>
</feature>
<dbReference type="Proteomes" id="UP000217790">
    <property type="component" value="Unassembled WGS sequence"/>
</dbReference>
<feature type="compositionally biased region" description="Pro residues" evidence="1">
    <location>
        <begin position="102"/>
        <end position="111"/>
    </location>
</feature>
<feature type="compositionally biased region" description="Basic and acidic residues" evidence="1">
    <location>
        <begin position="544"/>
        <end position="585"/>
    </location>
</feature>
<feature type="compositionally biased region" description="Low complexity" evidence="1">
    <location>
        <begin position="1317"/>
        <end position="1328"/>
    </location>
</feature>
<feature type="compositionally biased region" description="Polar residues" evidence="1">
    <location>
        <begin position="1275"/>
        <end position="1294"/>
    </location>
</feature>
<feature type="compositionally biased region" description="Polar residues" evidence="1">
    <location>
        <begin position="35"/>
        <end position="47"/>
    </location>
</feature>
<dbReference type="EMBL" id="KZ293645">
    <property type="protein sequence ID" value="PBL02918.1"/>
    <property type="molecule type" value="Genomic_DNA"/>
</dbReference>
<keyword evidence="3" id="KW-1185">Reference proteome</keyword>
<feature type="compositionally biased region" description="Polar residues" evidence="1">
    <location>
        <begin position="805"/>
        <end position="832"/>
    </location>
</feature>
<proteinExistence type="predicted"/>
<feature type="compositionally biased region" description="Low complexity" evidence="1">
    <location>
        <begin position="615"/>
        <end position="667"/>
    </location>
</feature>
<accession>A0A2H3EQN1</accession>
<feature type="compositionally biased region" description="Low complexity" evidence="1">
    <location>
        <begin position="892"/>
        <end position="909"/>
    </location>
</feature>
<dbReference type="OrthoDB" id="9451547at2759"/>
<evidence type="ECO:0000256" key="1">
    <source>
        <dbReference type="SAM" id="MobiDB-lite"/>
    </source>
</evidence>
<gene>
    <name evidence="2" type="ORF">ARMGADRAFT_277502</name>
</gene>
<feature type="compositionally biased region" description="Low complexity" evidence="1">
    <location>
        <begin position="1046"/>
        <end position="1067"/>
    </location>
</feature>
<feature type="compositionally biased region" description="Low complexity" evidence="1">
    <location>
        <begin position="436"/>
        <end position="449"/>
    </location>
</feature>
<feature type="compositionally biased region" description="Low complexity" evidence="1">
    <location>
        <begin position="833"/>
        <end position="842"/>
    </location>
</feature>
<feature type="compositionally biased region" description="Low complexity" evidence="1">
    <location>
        <begin position="738"/>
        <end position="755"/>
    </location>
</feature>
<feature type="compositionally biased region" description="Basic residues" evidence="1">
    <location>
        <begin position="215"/>
        <end position="224"/>
    </location>
</feature>
<feature type="compositionally biased region" description="Polar residues" evidence="1">
    <location>
        <begin position="1091"/>
        <end position="1104"/>
    </location>
</feature>
<evidence type="ECO:0000313" key="3">
    <source>
        <dbReference type="Proteomes" id="UP000217790"/>
    </source>
</evidence>
<feature type="compositionally biased region" description="Low complexity" evidence="1">
    <location>
        <begin position="780"/>
        <end position="804"/>
    </location>
</feature>
<feature type="region of interest" description="Disordered" evidence="1">
    <location>
        <begin position="1159"/>
        <end position="1352"/>
    </location>
</feature>
<dbReference type="OMA" id="EWESNGV"/>
<protein>
    <submittedName>
        <fullName evidence="2">Uncharacterized protein</fullName>
    </submittedName>
</protein>
<feature type="compositionally biased region" description="Acidic residues" evidence="1">
    <location>
        <begin position="233"/>
        <end position="245"/>
    </location>
</feature>
<feature type="compositionally biased region" description="Polar residues" evidence="1">
    <location>
        <begin position="67"/>
        <end position="91"/>
    </location>
</feature>
<dbReference type="STRING" id="47427.A0A2H3EQN1"/>
<dbReference type="InParanoid" id="A0A2H3EQN1"/>
<feature type="compositionally biased region" description="Polar residues" evidence="1">
    <location>
        <begin position="758"/>
        <end position="774"/>
    </location>
</feature>
<feature type="compositionally biased region" description="Basic and acidic residues" evidence="1">
    <location>
        <begin position="291"/>
        <end position="306"/>
    </location>
</feature>
<feature type="compositionally biased region" description="Polar residues" evidence="1">
    <location>
        <begin position="846"/>
        <end position="855"/>
    </location>
</feature>
<feature type="region of interest" description="Disordered" evidence="1">
    <location>
        <begin position="428"/>
        <end position="1145"/>
    </location>
</feature>
<feature type="compositionally biased region" description="Acidic residues" evidence="1">
    <location>
        <begin position="176"/>
        <end position="185"/>
    </location>
</feature>
<evidence type="ECO:0000313" key="2">
    <source>
        <dbReference type="EMBL" id="PBL02918.1"/>
    </source>
</evidence>
<name>A0A2H3EQN1_ARMGA</name>
<feature type="compositionally biased region" description="Acidic residues" evidence="1">
    <location>
        <begin position="267"/>
        <end position="276"/>
    </location>
</feature>
<feature type="compositionally biased region" description="Polar residues" evidence="1">
    <location>
        <begin position="691"/>
        <end position="715"/>
    </location>
</feature>
<sequence length="1352" mass="139435">MRRRHGIPDNDHRPFNVAYAAVQRSRQDKERPASAQRSQENVITQTAHEARSAQAEQVVRNRREGHSTPQPQTASSSKFPGQYTSSTTEQMYPSLPASEAVPPTPPPPPASTPANRVVFADGYNTSALHIGLPTFAERPARKTNGILKPANARRKRGLEEEPIIVDNSKKSRVEGDEFIDGDEDAGWQNSPSGLTRGNKRSFGDEDDNEEAMLSKRAREKRPRQVSRDHEAVASDEDMEVDEDEVVEVRTTPRGRKRDRVEAGPSFEGEEDEEPAEVEPKSRGRKRRNKRRSDVGVKARGTKRERDLDDVEMLDEAEESFAEVSRKKRGKQAQVVQEDGDEDDRYADISIDVSPDRVKGKEIGEEWESNGVRYKVGLNGQRLRQALVKKAGQRYIMPKDSQHPDREANIEVCVEKWLTEEEFREAKQQRLLAWQDSTPSKSSEPSTPSSEVPPSPSSGKHLLWDSTGSPKPNSPKDPFSKPSLQPSQSAIRQSVATTIGLQPTFRRRIAGNFTPTSPSPTPPSPGQGLADSTNGSPRRAQKGYSKWEKQDLEAKAMMKMREANQKKREEKEALDRLEKEKKEKLRASLMPQPTIPVISVTKPAEENTAPKNMFTSGGAASGSPAKPAFSLASAAPLDSAPQPSLSSAPPLGSTSAPSAPPLGSTPAANSTPLGGASKPATTNDPFFKQAPAPSTNKAAFSFPPATSSPLATNSPTKAPEKPKVSGLGFPSAINPTPAPASVSTPATSSTPAQPAPKFSFSQNVSTPSSAPTNSLLARMGPPQQQQQQQSTPAPASQPAQKPQTTFLFNTPPATQSGTPSSSFFNKPAESTSTPAPAAAPAPAKFNFSATSPTKPNATSSTLSGALGSASHQAGSSKPAESSSNFGTFSFAKPSTTGSGSGVSNPNPSSGGALGSAPQAGGSKPVEPSSNFGTFSFAKPPTIGSSGVSNPNPFGAATTGKFNFGTKESTPTPAPTPGFGAQGQGTPKESTPAPSTGPADNPASSGSADKSPFGAPKESTAAPASTSTPAFGGFGAPGNSPFGASKESTPAPTAPSSTPAAPTFSFAPSGKSAFGTPKESTPASTKPAASPFGSFSQSTTFGTPKESTPASSTPATSAFGGFGGADKPKPFGGFGQDSSKPVFGAGQSSAFGKSGIFGAAAKEKETSGSDSSANGTTSAPTFGSSAFASPFSKAAQSGGPGTPSSAFGTGGAFGTAAAKGTETSGPESSSAGPTFASTSSSPSPFGKPPQSGAPSSTFGTGGAFGATTTKGTEASGPDSSSAQTTTATFGSTSSPSPFGKPTSDAPKPVFSFATPGTTPAPSSGAFSFASKPNAFGGGSGSTTPSVFGAASEKK</sequence>